<keyword evidence="1" id="KW-0806">Transcription termination</keyword>
<keyword evidence="10" id="KW-1185">Reference proteome</keyword>
<evidence type="ECO:0000256" key="3">
    <source>
        <dbReference type="ARBA" id="ARBA00022884"/>
    </source>
</evidence>
<dbReference type="InterPro" id="IPR012340">
    <property type="entry name" value="NA-bd_OB-fold"/>
</dbReference>
<keyword evidence="2" id="KW-0963">Cytoplasm</keyword>
<dbReference type="PANTHER" id="PTHR22648">
    <property type="entry name" value="TRANSCRIPTION TERMINATION FACTOR NUSA"/>
    <property type="match status" value="1"/>
</dbReference>
<evidence type="ECO:0000313" key="10">
    <source>
        <dbReference type="Proteomes" id="UP000238672"/>
    </source>
</evidence>
<dbReference type="InterPro" id="IPR009019">
    <property type="entry name" value="KH_sf_prok-type"/>
</dbReference>
<evidence type="ECO:0000313" key="9">
    <source>
        <dbReference type="EMBL" id="PQP79013.1"/>
    </source>
</evidence>
<dbReference type="Gene3D" id="3.30.1480.10">
    <property type="entry name" value="NusA, N-terminal domain"/>
    <property type="match status" value="1"/>
</dbReference>
<dbReference type="Gene3D" id="3.30.300.20">
    <property type="match status" value="2"/>
</dbReference>
<feature type="non-terminal residue" evidence="9">
    <location>
        <position position="1"/>
    </location>
</feature>
<evidence type="ECO:0000256" key="1">
    <source>
        <dbReference type="ARBA" id="ARBA00022472"/>
    </source>
</evidence>
<name>A0A2S8NSP4_9MOLU</name>
<dbReference type="EMBL" id="PUUG01000115">
    <property type="protein sequence ID" value="PQP79013.1"/>
    <property type="molecule type" value="Genomic_DNA"/>
</dbReference>
<dbReference type="InterPro" id="IPR010213">
    <property type="entry name" value="TF_NusA"/>
</dbReference>
<dbReference type="GO" id="GO:0006353">
    <property type="term" value="P:DNA-templated transcription termination"/>
    <property type="evidence" value="ECO:0007669"/>
    <property type="project" value="UniProtKB-KW"/>
</dbReference>
<dbReference type="GO" id="GO:0003723">
    <property type="term" value="F:RNA binding"/>
    <property type="evidence" value="ECO:0007669"/>
    <property type="project" value="UniProtKB-KW"/>
</dbReference>
<keyword evidence="5" id="KW-0804">Transcription</keyword>
<feature type="domain" description="Transcription factor NusA first KH" evidence="7">
    <location>
        <begin position="160"/>
        <end position="237"/>
    </location>
</feature>
<dbReference type="AlphaFoldDB" id="A0A2S8NSP4"/>
<dbReference type="Gene3D" id="2.40.50.140">
    <property type="entry name" value="Nucleic acid-binding proteins"/>
    <property type="match status" value="1"/>
</dbReference>
<dbReference type="Pfam" id="PF08529">
    <property type="entry name" value="NusA_N"/>
    <property type="match status" value="1"/>
</dbReference>
<evidence type="ECO:0000259" key="6">
    <source>
        <dbReference type="Pfam" id="PF08529"/>
    </source>
</evidence>
<evidence type="ECO:0000259" key="7">
    <source>
        <dbReference type="Pfam" id="PF13184"/>
    </source>
</evidence>
<feature type="domain" description="Transcription factor NusA N-terminal" evidence="6">
    <location>
        <begin position="5"/>
        <end position="85"/>
    </location>
</feature>
<dbReference type="InterPro" id="IPR030842">
    <property type="entry name" value="TF_NusA_bacterial"/>
</dbReference>
<dbReference type="InterPro" id="IPR058582">
    <property type="entry name" value="KH_NusA_2nd"/>
</dbReference>
<dbReference type="Proteomes" id="UP000238672">
    <property type="component" value="Unassembled WGS sequence"/>
</dbReference>
<dbReference type="InterPro" id="IPR015946">
    <property type="entry name" value="KH_dom-like_a/b"/>
</dbReference>
<evidence type="ECO:0000256" key="4">
    <source>
        <dbReference type="ARBA" id="ARBA00023015"/>
    </source>
</evidence>
<reference evidence="9 10" key="1">
    <citation type="submission" date="2018-02" db="EMBL/GenBank/DDBJ databases">
        <title>Metagenomics reveals mixed infection of spiroplasma and phytoplasma in chicory.</title>
        <authorList>
            <person name="Polano C."/>
            <person name="Moruzzi S."/>
            <person name="Ermacora P."/>
            <person name="Ferrini F."/>
            <person name="Martini M."/>
            <person name="Firrao G."/>
        </authorList>
    </citation>
    <scope>NUCLEOTIDE SEQUENCE [LARGE SCALE GENOMIC DNA]</scope>
    <source>
        <strain evidence="9 10">ChiP</strain>
    </source>
</reference>
<protein>
    <submittedName>
        <fullName evidence="9">Transcription termination factor NusA</fullName>
    </submittedName>
</protein>
<keyword evidence="3" id="KW-0694">RNA-binding</keyword>
<feature type="domain" description="NusA-like second KH" evidence="8">
    <location>
        <begin position="241"/>
        <end position="303"/>
    </location>
</feature>
<dbReference type="SUPFAM" id="SSF50249">
    <property type="entry name" value="Nucleic acid-binding proteins"/>
    <property type="match status" value="1"/>
</dbReference>
<evidence type="ECO:0000256" key="2">
    <source>
        <dbReference type="ARBA" id="ARBA00022490"/>
    </source>
</evidence>
<dbReference type="InterPro" id="IPR025249">
    <property type="entry name" value="TF_NusA_KH_1st"/>
</dbReference>
<dbReference type="GO" id="GO:0005829">
    <property type="term" value="C:cytosol"/>
    <property type="evidence" value="ECO:0007669"/>
    <property type="project" value="TreeGrafter"/>
</dbReference>
<dbReference type="NCBIfam" id="TIGR01953">
    <property type="entry name" value="NusA"/>
    <property type="match status" value="1"/>
</dbReference>
<dbReference type="SUPFAM" id="SSF54814">
    <property type="entry name" value="Prokaryotic type KH domain (KH-domain type II)"/>
    <property type="match status" value="2"/>
</dbReference>
<proteinExistence type="predicted"/>
<dbReference type="InterPro" id="IPR013735">
    <property type="entry name" value="TF_NusA_N"/>
</dbReference>
<dbReference type="GO" id="GO:0031564">
    <property type="term" value="P:transcription antitermination"/>
    <property type="evidence" value="ECO:0007669"/>
    <property type="project" value="InterPro"/>
</dbReference>
<gene>
    <name evidence="9" type="primary">nusA</name>
    <name evidence="9" type="ORF">C6B37_02745</name>
</gene>
<sequence>EDFILYKQYLVIQNKEENDEKYEKDDILNTKKTTFINLDEAQKLKENSQIGDLIEIEVNSKEFNFYASKEFKNKFNEELIKKQRENIYNLFKNYENKIINAKIIDFNDNFWTLELEKKITATLSKTKTLANDNFYVGERIQVFVVEVQNTTKMPKILISRTNINFVIEIFKEFIPEIQEGLITIMGISRIPSERIKIGILSLDKKIDPVGSCIGKNGSRIKSIIDVLKGEKIDIFLWDEKPKELIKNALKPAKIFDIIDIDEKNKNALALVTEDQISVAIGKSGQNVKLATQATKWNIKIKTIN</sequence>
<evidence type="ECO:0000256" key="5">
    <source>
        <dbReference type="ARBA" id="ARBA00023163"/>
    </source>
</evidence>
<dbReference type="SUPFAM" id="SSF69705">
    <property type="entry name" value="Transcription factor NusA, N-terminal domain"/>
    <property type="match status" value="1"/>
</dbReference>
<accession>A0A2S8NSP4</accession>
<dbReference type="Pfam" id="PF13184">
    <property type="entry name" value="KH_NusA_1st"/>
    <property type="match status" value="1"/>
</dbReference>
<dbReference type="PANTHER" id="PTHR22648:SF0">
    <property type="entry name" value="TRANSCRIPTION TERMINATION_ANTITERMINATION PROTEIN NUSA"/>
    <property type="match status" value="1"/>
</dbReference>
<dbReference type="InterPro" id="IPR036555">
    <property type="entry name" value="NusA_N_sf"/>
</dbReference>
<dbReference type="Pfam" id="PF26594">
    <property type="entry name" value="KH_NusA_2nd"/>
    <property type="match status" value="1"/>
</dbReference>
<keyword evidence="4" id="KW-0805">Transcription regulation</keyword>
<organism evidence="9 10">
    <name type="scientific">Candidatus Phytoplasma phoenicium</name>
    <dbReference type="NCBI Taxonomy" id="198422"/>
    <lineage>
        <taxon>Bacteria</taxon>
        <taxon>Bacillati</taxon>
        <taxon>Mycoplasmatota</taxon>
        <taxon>Mollicutes</taxon>
        <taxon>Acholeplasmatales</taxon>
        <taxon>Acholeplasmataceae</taxon>
        <taxon>Candidatus Phytoplasma</taxon>
        <taxon>16SrIX (Pigeon pea witches'-broom group)</taxon>
    </lineage>
</organism>
<comment type="caution">
    <text evidence="9">The sequence shown here is derived from an EMBL/GenBank/DDBJ whole genome shotgun (WGS) entry which is preliminary data.</text>
</comment>
<evidence type="ECO:0000259" key="8">
    <source>
        <dbReference type="Pfam" id="PF26594"/>
    </source>
</evidence>
<dbReference type="CDD" id="cd22529">
    <property type="entry name" value="KH-II_NusA_rpt2"/>
    <property type="match status" value="1"/>
</dbReference>
<dbReference type="GO" id="GO:0003700">
    <property type="term" value="F:DNA-binding transcription factor activity"/>
    <property type="evidence" value="ECO:0007669"/>
    <property type="project" value="InterPro"/>
</dbReference>